<evidence type="ECO:0000259" key="7">
    <source>
        <dbReference type="PROSITE" id="PS50199"/>
    </source>
</evidence>
<feature type="compositionally biased region" description="Low complexity" evidence="6">
    <location>
        <begin position="230"/>
        <end position="244"/>
    </location>
</feature>
<dbReference type="PANTHER" id="PTHR46253">
    <property type="entry name" value="TGF-BETA-ACTIVATED KINASE 1 AND MAP3K7-BINDING PROTEIN TAB"/>
    <property type="match status" value="1"/>
</dbReference>
<feature type="domain" description="RanBP2-type" evidence="7">
    <location>
        <begin position="510"/>
        <end position="539"/>
    </location>
</feature>
<keyword evidence="5" id="KW-0175">Coiled coil</keyword>
<evidence type="ECO:0000256" key="6">
    <source>
        <dbReference type="SAM" id="MobiDB-lite"/>
    </source>
</evidence>
<dbReference type="EMBL" id="JAIZAY010000016">
    <property type="protein sequence ID" value="KAJ8027161.1"/>
    <property type="molecule type" value="Genomic_DNA"/>
</dbReference>
<keyword evidence="8" id="KW-0418">Kinase</keyword>
<dbReference type="SMART" id="SM00547">
    <property type="entry name" value="ZnF_RBZ"/>
    <property type="match status" value="1"/>
</dbReference>
<dbReference type="GO" id="GO:0016301">
    <property type="term" value="F:kinase activity"/>
    <property type="evidence" value="ECO:0007669"/>
    <property type="project" value="UniProtKB-KW"/>
</dbReference>
<protein>
    <submittedName>
        <fullName evidence="8">TGF-beta-activated kinase 1 and MAP3K7-binding protein 2</fullName>
    </submittedName>
</protein>
<dbReference type="PANTHER" id="PTHR46253:SF1">
    <property type="entry name" value="TAB2"/>
    <property type="match status" value="1"/>
</dbReference>
<evidence type="ECO:0000256" key="4">
    <source>
        <dbReference type="PROSITE-ProRule" id="PRU00322"/>
    </source>
</evidence>
<evidence type="ECO:0000313" key="9">
    <source>
        <dbReference type="Proteomes" id="UP001152320"/>
    </source>
</evidence>
<evidence type="ECO:0000313" key="8">
    <source>
        <dbReference type="EMBL" id="KAJ8027161.1"/>
    </source>
</evidence>
<dbReference type="GO" id="GO:0008270">
    <property type="term" value="F:zinc ion binding"/>
    <property type="evidence" value="ECO:0007669"/>
    <property type="project" value="UniProtKB-KW"/>
</dbReference>
<dbReference type="SUPFAM" id="SSF90209">
    <property type="entry name" value="Ran binding protein zinc finger-like"/>
    <property type="match status" value="1"/>
</dbReference>
<proteinExistence type="predicted"/>
<feature type="compositionally biased region" description="Polar residues" evidence="6">
    <location>
        <begin position="163"/>
        <end position="175"/>
    </location>
</feature>
<dbReference type="PROSITE" id="PS01358">
    <property type="entry name" value="ZF_RANBP2_1"/>
    <property type="match status" value="1"/>
</dbReference>
<dbReference type="Gene3D" id="2.30.30.380">
    <property type="entry name" value="Zn-finger domain of Sec23/24"/>
    <property type="match status" value="1"/>
</dbReference>
<keyword evidence="1" id="KW-0479">Metal-binding</keyword>
<dbReference type="InterPro" id="IPR036443">
    <property type="entry name" value="Znf_RanBP2_sf"/>
</dbReference>
<name>A0A9Q0YSK1_HOLLE</name>
<feature type="region of interest" description="Disordered" evidence="6">
    <location>
        <begin position="319"/>
        <end position="375"/>
    </location>
</feature>
<dbReference type="OrthoDB" id="6288762at2759"/>
<organism evidence="8 9">
    <name type="scientific">Holothuria leucospilota</name>
    <name type="common">Black long sea cucumber</name>
    <name type="synonym">Mertensiothuria leucospilota</name>
    <dbReference type="NCBI Taxonomy" id="206669"/>
    <lineage>
        <taxon>Eukaryota</taxon>
        <taxon>Metazoa</taxon>
        <taxon>Echinodermata</taxon>
        <taxon>Eleutherozoa</taxon>
        <taxon>Echinozoa</taxon>
        <taxon>Holothuroidea</taxon>
        <taxon>Aspidochirotacea</taxon>
        <taxon>Aspidochirotida</taxon>
        <taxon>Holothuriidae</taxon>
        <taxon>Holothuria</taxon>
    </lineage>
</organism>
<feature type="compositionally biased region" description="Basic and acidic residues" evidence="6">
    <location>
        <begin position="344"/>
        <end position="375"/>
    </location>
</feature>
<reference evidence="8" key="1">
    <citation type="submission" date="2021-10" db="EMBL/GenBank/DDBJ databases">
        <title>Tropical sea cucumber genome reveals ecological adaptation and Cuvierian tubules defense mechanism.</title>
        <authorList>
            <person name="Chen T."/>
        </authorList>
    </citation>
    <scope>NUCLEOTIDE SEQUENCE</scope>
    <source>
        <strain evidence="8">Nanhai2018</strain>
        <tissue evidence="8">Muscle</tissue>
    </source>
</reference>
<gene>
    <name evidence="8" type="ORF">HOLleu_32220</name>
</gene>
<feature type="coiled-coil region" evidence="5">
    <location>
        <begin position="395"/>
        <end position="460"/>
    </location>
</feature>
<accession>A0A9Q0YSK1</accession>
<sequence length="549" mass="62531">MAAIPSARTHEQIHHYFQLINPEIPEDRLRQCLEEHNYDTQRCEESLRKVSSQYLYQHPVVSHCPTLQTADMEGRSLSAHPSSCRRPQSHSVSGEPYSRGVPDGRSVSPSPAREGRGTPRHQKSSTWEDQPFPPYRYQPTPVWEKRDPLTRNVNPPTGIGRSVSHQPPSLSSRSNYDVGAWVLPEHPRREREEVSIQLNQPDLRRSPVPPDMVNPMQTQVLSPPADHQSSRPSSSPRISRTQRTPDSEEINANGKFSPMGFPWNNTASVTPQPKSSNEVCPLVGMGEQCAVSYQPLDPSKEELGDDDWIMVSPVVKSPQHITGTSSPVSPPVVHITGGKTFTKSPRDTQPKEIEHKSAPKDFSKEHTSSQKRKNDVKLKEKTYLQALLTHQKARFDLIQNRVEQARLDVEALRKEVSDMEGELYNKRTQMPSSFPTTEAISKLRNEKQGLLIDVECLQRDITLHLARQRETQRSDSFYQNIQPNNPYFAQQSRVRVPPHLEPSESPEDTETNKWSCKTCTFTNHEFLTECEMCQKPREERHPPNTTQHS</sequence>
<evidence type="ECO:0000256" key="2">
    <source>
        <dbReference type="ARBA" id="ARBA00022771"/>
    </source>
</evidence>
<keyword evidence="2 4" id="KW-0863">Zinc-finger</keyword>
<evidence type="ECO:0000256" key="5">
    <source>
        <dbReference type="SAM" id="Coils"/>
    </source>
</evidence>
<keyword evidence="8" id="KW-0808">Transferase</keyword>
<evidence type="ECO:0000256" key="1">
    <source>
        <dbReference type="ARBA" id="ARBA00022723"/>
    </source>
</evidence>
<dbReference type="InterPro" id="IPR001876">
    <property type="entry name" value="Znf_RanBP2"/>
</dbReference>
<dbReference type="PROSITE" id="PS50199">
    <property type="entry name" value="ZF_RANBP2_2"/>
    <property type="match status" value="1"/>
</dbReference>
<feature type="region of interest" description="Disordered" evidence="6">
    <location>
        <begin position="73"/>
        <end position="275"/>
    </location>
</feature>
<dbReference type="Proteomes" id="UP001152320">
    <property type="component" value="Chromosome 16"/>
</dbReference>
<dbReference type="Gene3D" id="1.10.8.10">
    <property type="entry name" value="DNA helicase RuvA subunit, C-terminal domain"/>
    <property type="match status" value="1"/>
</dbReference>
<keyword evidence="3" id="KW-0862">Zinc</keyword>
<dbReference type="AlphaFoldDB" id="A0A9Q0YSK1"/>
<evidence type="ECO:0000256" key="3">
    <source>
        <dbReference type="ARBA" id="ARBA00022833"/>
    </source>
</evidence>
<feature type="compositionally biased region" description="Basic and acidic residues" evidence="6">
    <location>
        <begin position="185"/>
        <end position="194"/>
    </location>
</feature>
<keyword evidence="9" id="KW-1185">Reference proteome</keyword>
<feature type="compositionally biased region" description="Polar residues" evidence="6">
    <location>
        <begin position="263"/>
        <end position="275"/>
    </location>
</feature>
<feature type="compositionally biased region" description="Polar residues" evidence="6">
    <location>
        <begin position="79"/>
        <end position="92"/>
    </location>
</feature>
<comment type="caution">
    <text evidence="8">The sequence shown here is derived from an EMBL/GenBank/DDBJ whole genome shotgun (WGS) entry which is preliminary data.</text>
</comment>